<dbReference type="RefSeq" id="XP_016442423.1">
    <property type="nucleotide sequence ID" value="XM_016586937.1"/>
</dbReference>
<dbReference type="KEGG" id="nta:107767839"/>
<dbReference type="GeneID" id="107767839"/>
<dbReference type="PaxDb" id="4097-A0A1S3XR40"/>
<accession>A0A1S3XR40</accession>
<proteinExistence type="predicted"/>
<evidence type="ECO:0000313" key="3">
    <source>
        <dbReference type="RefSeq" id="XP_016442423.1"/>
    </source>
</evidence>
<dbReference type="RefSeq" id="XP_016442422.1">
    <property type="nucleotide sequence ID" value="XM_016586936.1"/>
</dbReference>
<organism evidence="3">
    <name type="scientific">Nicotiana tabacum</name>
    <name type="common">Common tobacco</name>
    <dbReference type="NCBI Taxonomy" id="4097"/>
    <lineage>
        <taxon>Eukaryota</taxon>
        <taxon>Viridiplantae</taxon>
        <taxon>Streptophyta</taxon>
        <taxon>Embryophyta</taxon>
        <taxon>Tracheophyta</taxon>
        <taxon>Spermatophyta</taxon>
        <taxon>Magnoliopsida</taxon>
        <taxon>eudicotyledons</taxon>
        <taxon>Gunneridae</taxon>
        <taxon>Pentapetalae</taxon>
        <taxon>asterids</taxon>
        <taxon>lamiids</taxon>
        <taxon>Solanales</taxon>
        <taxon>Solanaceae</taxon>
        <taxon>Nicotianoideae</taxon>
        <taxon>Nicotianeae</taxon>
        <taxon>Nicotiana</taxon>
    </lineage>
</organism>
<reference evidence="2 3" key="2">
    <citation type="submission" date="2025-04" db="UniProtKB">
        <authorList>
            <consortium name="RefSeq"/>
        </authorList>
    </citation>
    <scope>IDENTIFICATION</scope>
</reference>
<dbReference type="Proteomes" id="UP000790787">
    <property type="component" value="Chromosome 2"/>
</dbReference>
<keyword evidence="1" id="KW-1185">Reference proteome</keyword>
<gene>
    <name evidence="2 3" type="primary">LOC107767839</name>
</gene>
<dbReference type="OrthoDB" id="10271573at2759"/>
<reference key="1">
    <citation type="journal article" date="2014" name="Nat. Commun.">
        <title>The tobacco genome sequence and its comparison with those of tomato and potato.</title>
        <authorList>
            <person name="Sierro N."/>
            <person name="Battey J.N."/>
            <person name="Ouadi S."/>
            <person name="Bakaher N."/>
            <person name="Bovet L."/>
            <person name="Willig A."/>
            <person name="Goepfert S."/>
            <person name="Peitsch M.C."/>
            <person name="Ivanov N.V."/>
        </authorList>
    </citation>
    <scope>NUCLEOTIDE SEQUENCE [LARGE SCALE GENOMIC DNA]</scope>
    <source>
        <strain>cv. TN90</strain>
    </source>
</reference>
<sequence length="135" mass="15386">MAQRNEGEKNMVKGGRLEEEGHSGLAKCILIMIGLAIFNQHKTSQAHHQRKMAFLEGYKAVKQDFYISLGSVINTWTPTYYCLLRHCNNRVLDESNSQGCLLMGASLNNDAQFLKSLNIRSLVNIDTIVRWMHIF</sequence>
<evidence type="ECO:0000313" key="2">
    <source>
        <dbReference type="RefSeq" id="XP_016442422.1"/>
    </source>
</evidence>
<evidence type="ECO:0000313" key="1">
    <source>
        <dbReference type="Proteomes" id="UP000790787"/>
    </source>
</evidence>
<protein>
    <submittedName>
        <fullName evidence="2 3">Uncharacterized protein</fullName>
    </submittedName>
</protein>
<name>A0A1S3XR40_TOBAC</name>
<dbReference type="AlphaFoldDB" id="A0A1S3XR40"/>